<comment type="cofactor">
    <cofactor evidence="1">
        <name>Ca(2+)</name>
        <dbReference type="ChEBI" id="CHEBI:29108"/>
    </cofactor>
</comment>
<dbReference type="SUPFAM" id="SSF53098">
    <property type="entry name" value="Ribonuclease H-like"/>
    <property type="match status" value="1"/>
</dbReference>
<dbReference type="GO" id="GO:0004222">
    <property type="term" value="F:metalloendopeptidase activity"/>
    <property type="evidence" value="ECO:0007669"/>
    <property type="project" value="InterPro"/>
</dbReference>
<keyword evidence="10" id="KW-0482">Metalloprotease</keyword>
<dbReference type="InterPro" id="IPR036375">
    <property type="entry name" value="Hemopexin-like_dom_sf"/>
</dbReference>
<reference evidence="16 17" key="1">
    <citation type="submission" date="2020-03" db="EMBL/GenBank/DDBJ databases">
        <title>Dissostichus mawsoni Genome sequencing and assembly.</title>
        <authorList>
            <person name="Park H."/>
        </authorList>
    </citation>
    <scope>NUCLEOTIDE SEQUENCE [LARGE SCALE GENOMIC DNA]</scope>
    <source>
        <strain evidence="16">DM0001</strain>
        <tissue evidence="16">Muscle</tissue>
    </source>
</reference>
<dbReference type="SUPFAM" id="SSF50923">
    <property type="entry name" value="Hemopexin-like domain"/>
    <property type="match status" value="1"/>
</dbReference>
<dbReference type="InterPro" id="IPR018487">
    <property type="entry name" value="Hemopexin-like_repeat"/>
</dbReference>
<keyword evidence="14" id="KW-0732">Signal</keyword>
<feature type="region of interest" description="Disordered" evidence="13">
    <location>
        <begin position="419"/>
        <end position="445"/>
    </location>
</feature>
<dbReference type="Pfam" id="PF01471">
    <property type="entry name" value="PG_binding_1"/>
    <property type="match status" value="1"/>
</dbReference>
<sequence>MVSLVLHKWMRNISPEMLLLVPILWFLPLTGAAPSQTNEQLDTGVDWLSKFGYLPPPDPVTGQLQTKEALTKAIKAMQKYGGLKETGVLDQATLGLMKTPRCSLPDVSEAEGTMGRRKRDVNSQNKWMIHKQHDNEQGRTCSKERHGVIRYLELVCVREVRFRPDNTPLQTKAAVRQIYCSTSNKSILLNGRNVARSGMKKTAALQAPHAQPPKYKNGVKDPRIDRAIRVCKKAVSAFSYSWKKRRDMSEVQAELGLPTHQLITESPTRWGSRQRMIERFLEQEKALVRVLGSDKKSRHLVPTWQDLDVLESINKAVKPLQEFTDTLSGESCVSVSYIKPVLHLFKTSLLQPEEEDADLTKTIKGKIMRYLDDKYSDPVKDELLDMSSLDDPRFRTTYIDPDKVEPVKKRAVAEMMSLPAPANNSTPQQPGTAVQVRQEDAQPPPKKKMTLAAFFKKNPVSSPNQVRTFPKDSALLGRDTVRALMYYALKVWSDIAPLNFHEVAGSDADIQIDFTKADHNDGYPFDGPGGTVAHAFFPGERFTAGDTHFDDDEAWTFRSPDTHGMDLFAVAVHEFGHAIGLVHTSAIESIMRPYYQGPVGDPLKYDLPYEDKVRVWQLYGVRDSVSHTNRPGNPSQTAEPPVLLDLPENRSTLLLTRDAPDRCTSHFDAVAQIRGEAFFFKGKYFWRLTREKHLVSLRPAQIHRFWRGLPQNLDSVDAVYERPGDHKIVFSKYWVFKDNNVEEGYPRSISDFGLPLEVIDAAFVWLHNEKTYFFKDNLYWRYDDHLRRMDLGYPKDSSLWKGLPPQLDDAIRWSDGSSYFFKGKEYWKVPSSDMEVEAGYPRSIAKDWLLCTEMQADSPDTETRLNVQHQPDHAENGFEVCSCTSDSASPLGARPSPSPCGCCPPSGRSRWPSALNCYDAKAWDEVPELGAKKQSLNCLTCSTTLFDEPLRIHQKHSLPPQRQH</sequence>
<dbReference type="Gene3D" id="2.110.10.10">
    <property type="entry name" value="Hemopexin-like domain"/>
    <property type="match status" value="1"/>
</dbReference>
<dbReference type="Gene3D" id="3.40.390.10">
    <property type="entry name" value="Collagenase (Catalytic Domain)"/>
    <property type="match status" value="2"/>
</dbReference>
<dbReference type="GO" id="GO:0008270">
    <property type="term" value="F:zinc ion binding"/>
    <property type="evidence" value="ECO:0007669"/>
    <property type="project" value="InterPro"/>
</dbReference>
<evidence type="ECO:0000256" key="1">
    <source>
        <dbReference type="ARBA" id="ARBA00001913"/>
    </source>
</evidence>
<dbReference type="InterPro" id="IPR006026">
    <property type="entry name" value="Peptidase_Metallo"/>
</dbReference>
<keyword evidence="8" id="KW-0862">Zinc</keyword>
<evidence type="ECO:0000256" key="12">
    <source>
        <dbReference type="PROSITE-ProRule" id="PRU01011"/>
    </source>
</evidence>
<feature type="domain" description="Peptidase metallopeptidase" evidence="15">
    <location>
        <begin position="451"/>
        <end position="621"/>
    </location>
</feature>
<keyword evidence="5" id="KW-0479">Metal-binding</keyword>
<keyword evidence="4" id="KW-0645">Protease</keyword>
<evidence type="ECO:0000256" key="13">
    <source>
        <dbReference type="SAM" id="MobiDB-lite"/>
    </source>
</evidence>
<dbReference type="Proteomes" id="UP000518266">
    <property type="component" value="Unassembled WGS sequence"/>
</dbReference>
<comment type="similarity">
    <text evidence="3">Belongs to the peptidase M10A family.</text>
</comment>
<accession>A0A7J5YH64</accession>
<dbReference type="GO" id="GO:0031012">
    <property type="term" value="C:extracellular matrix"/>
    <property type="evidence" value="ECO:0007669"/>
    <property type="project" value="InterPro"/>
</dbReference>
<evidence type="ECO:0000256" key="3">
    <source>
        <dbReference type="ARBA" id="ARBA00010370"/>
    </source>
</evidence>
<evidence type="ECO:0000256" key="10">
    <source>
        <dbReference type="ARBA" id="ARBA00023049"/>
    </source>
</evidence>
<dbReference type="CDD" id="cd04278">
    <property type="entry name" value="ZnMc_MMP"/>
    <property type="match status" value="1"/>
</dbReference>
<name>A0A7J5YH64_DISMA</name>
<dbReference type="Pfam" id="PF00045">
    <property type="entry name" value="Hemopexin"/>
    <property type="match status" value="4"/>
</dbReference>
<evidence type="ECO:0000256" key="11">
    <source>
        <dbReference type="ARBA" id="ARBA00023145"/>
    </source>
</evidence>
<comment type="caution">
    <text evidence="16">The sequence shown here is derived from an EMBL/GenBank/DDBJ whole genome shotgun (WGS) entry which is preliminary data.</text>
</comment>
<evidence type="ECO:0000256" key="7">
    <source>
        <dbReference type="ARBA" id="ARBA00022801"/>
    </source>
</evidence>
<dbReference type="SMART" id="SM00120">
    <property type="entry name" value="HX"/>
    <property type="match status" value="4"/>
</dbReference>
<dbReference type="PANTHER" id="PTHR10201:SF330">
    <property type="entry name" value="MATRIX METALLOPROTEINASE-17"/>
    <property type="match status" value="1"/>
</dbReference>
<evidence type="ECO:0000256" key="4">
    <source>
        <dbReference type="ARBA" id="ARBA00022670"/>
    </source>
</evidence>
<evidence type="ECO:0000256" key="14">
    <source>
        <dbReference type="SAM" id="SignalP"/>
    </source>
</evidence>
<protein>
    <recommendedName>
        <fullName evidence="15">Peptidase metallopeptidase domain-containing protein</fullName>
    </recommendedName>
</protein>
<feature type="compositionally biased region" description="Polar residues" evidence="13">
    <location>
        <begin position="422"/>
        <end position="432"/>
    </location>
</feature>
<evidence type="ECO:0000259" key="15">
    <source>
        <dbReference type="SMART" id="SM00235"/>
    </source>
</evidence>
<feature type="repeat" description="Hemopexin" evidence="12">
    <location>
        <begin position="804"/>
        <end position="851"/>
    </location>
</feature>
<dbReference type="InterPro" id="IPR001818">
    <property type="entry name" value="Pept_M10_metallopeptidase"/>
</dbReference>
<dbReference type="InterPro" id="IPR002477">
    <property type="entry name" value="Peptidoglycan-bd-like"/>
</dbReference>
<dbReference type="GO" id="GO:0030574">
    <property type="term" value="P:collagen catabolic process"/>
    <property type="evidence" value="ECO:0007669"/>
    <property type="project" value="TreeGrafter"/>
</dbReference>
<dbReference type="CDD" id="cd00094">
    <property type="entry name" value="HX"/>
    <property type="match status" value="1"/>
</dbReference>
<evidence type="ECO:0000256" key="5">
    <source>
        <dbReference type="ARBA" id="ARBA00022723"/>
    </source>
</evidence>
<comment type="cofactor">
    <cofactor evidence="2">
        <name>Zn(2+)</name>
        <dbReference type="ChEBI" id="CHEBI:29105"/>
    </cofactor>
</comment>
<evidence type="ECO:0000313" key="16">
    <source>
        <dbReference type="EMBL" id="KAF3848846.1"/>
    </source>
</evidence>
<dbReference type="OrthoDB" id="406838at2759"/>
<keyword evidence="17" id="KW-1185">Reference proteome</keyword>
<feature type="chain" id="PRO_5029569600" description="Peptidase metallopeptidase domain-containing protein" evidence="14">
    <location>
        <begin position="33"/>
        <end position="964"/>
    </location>
</feature>
<dbReference type="FunFam" id="2.110.10.10:FF:000003">
    <property type="entry name" value="Matrix metallopeptidase 17"/>
    <property type="match status" value="1"/>
</dbReference>
<keyword evidence="11" id="KW-0865">Zymogen</keyword>
<keyword evidence="9" id="KW-0106">Calcium</keyword>
<dbReference type="AlphaFoldDB" id="A0A7J5YH64"/>
<keyword evidence="6" id="KW-0677">Repeat</keyword>
<gene>
    <name evidence="16" type="ORF">F7725_015343</name>
</gene>
<dbReference type="InterPro" id="IPR033739">
    <property type="entry name" value="M10A_MMP"/>
</dbReference>
<evidence type="ECO:0000256" key="2">
    <source>
        <dbReference type="ARBA" id="ARBA00001947"/>
    </source>
</evidence>
<evidence type="ECO:0000313" key="17">
    <source>
        <dbReference type="Proteomes" id="UP000518266"/>
    </source>
</evidence>
<evidence type="ECO:0000256" key="8">
    <source>
        <dbReference type="ARBA" id="ARBA00022833"/>
    </source>
</evidence>
<dbReference type="Pfam" id="PF00413">
    <property type="entry name" value="Peptidase_M10"/>
    <property type="match status" value="1"/>
</dbReference>
<organism evidence="16 17">
    <name type="scientific">Dissostichus mawsoni</name>
    <name type="common">Antarctic cod</name>
    <dbReference type="NCBI Taxonomy" id="36200"/>
    <lineage>
        <taxon>Eukaryota</taxon>
        <taxon>Metazoa</taxon>
        <taxon>Chordata</taxon>
        <taxon>Craniata</taxon>
        <taxon>Vertebrata</taxon>
        <taxon>Euteleostomi</taxon>
        <taxon>Actinopterygii</taxon>
        <taxon>Neopterygii</taxon>
        <taxon>Teleostei</taxon>
        <taxon>Neoteleostei</taxon>
        <taxon>Acanthomorphata</taxon>
        <taxon>Eupercaria</taxon>
        <taxon>Perciformes</taxon>
        <taxon>Notothenioidei</taxon>
        <taxon>Nototheniidae</taxon>
        <taxon>Dissostichus</taxon>
    </lineage>
</organism>
<dbReference type="PANTHER" id="PTHR10201">
    <property type="entry name" value="MATRIX METALLOPROTEINASE"/>
    <property type="match status" value="1"/>
</dbReference>
<dbReference type="GO" id="GO:0006508">
    <property type="term" value="P:proteolysis"/>
    <property type="evidence" value="ECO:0007669"/>
    <property type="project" value="UniProtKB-KW"/>
</dbReference>
<dbReference type="EMBL" id="JAAKFY010000012">
    <property type="protein sequence ID" value="KAF3848846.1"/>
    <property type="molecule type" value="Genomic_DNA"/>
</dbReference>
<feature type="repeat" description="Hemopexin" evidence="12">
    <location>
        <begin position="664"/>
        <end position="709"/>
    </location>
</feature>
<dbReference type="InterPro" id="IPR036365">
    <property type="entry name" value="PGBD-like_sf"/>
</dbReference>
<dbReference type="InterPro" id="IPR012337">
    <property type="entry name" value="RNaseH-like_sf"/>
</dbReference>
<keyword evidence="7" id="KW-0378">Hydrolase</keyword>
<dbReference type="PROSITE" id="PS51642">
    <property type="entry name" value="HEMOPEXIN_2"/>
    <property type="match status" value="3"/>
</dbReference>
<evidence type="ECO:0000256" key="9">
    <source>
        <dbReference type="ARBA" id="ARBA00022837"/>
    </source>
</evidence>
<dbReference type="SUPFAM" id="SSF47090">
    <property type="entry name" value="PGBD-like"/>
    <property type="match status" value="1"/>
</dbReference>
<dbReference type="SMART" id="SM00235">
    <property type="entry name" value="ZnMc"/>
    <property type="match status" value="1"/>
</dbReference>
<dbReference type="GO" id="GO:0005615">
    <property type="term" value="C:extracellular space"/>
    <property type="evidence" value="ECO:0007669"/>
    <property type="project" value="TreeGrafter"/>
</dbReference>
<dbReference type="InterPro" id="IPR024079">
    <property type="entry name" value="MetalloPept_cat_dom_sf"/>
</dbReference>
<proteinExistence type="inferred from homology"/>
<dbReference type="SUPFAM" id="SSF55486">
    <property type="entry name" value="Metalloproteases ('zincins'), catalytic domain"/>
    <property type="match status" value="1"/>
</dbReference>
<dbReference type="GO" id="GO:0030198">
    <property type="term" value="P:extracellular matrix organization"/>
    <property type="evidence" value="ECO:0007669"/>
    <property type="project" value="TreeGrafter"/>
</dbReference>
<evidence type="ECO:0000256" key="6">
    <source>
        <dbReference type="ARBA" id="ARBA00022737"/>
    </source>
</evidence>
<dbReference type="InterPro" id="IPR000585">
    <property type="entry name" value="Hemopexin-like_dom"/>
</dbReference>
<feature type="signal peptide" evidence="14">
    <location>
        <begin position="1"/>
        <end position="32"/>
    </location>
</feature>
<feature type="repeat" description="Hemopexin" evidence="12">
    <location>
        <begin position="756"/>
        <end position="803"/>
    </location>
</feature>